<proteinExistence type="predicted"/>
<protein>
    <submittedName>
        <fullName evidence="2">Uncharacterized protein</fullName>
    </submittedName>
</protein>
<evidence type="ECO:0000313" key="2">
    <source>
        <dbReference type="EMBL" id="KAK5845892.1"/>
    </source>
</evidence>
<sequence>MTETVNTRDVSEVSVSNSNPTSEFQNIQVAYRLNEKIYLKWSQLVHTFLKRRGKLSHLLRIGPKEGDPKFDVWDEQDSMREILVTEDKDKEFFLLDIPAPIKQPNTHIPAPV</sequence>
<reference evidence="2 3" key="1">
    <citation type="submission" date="2023-03" db="EMBL/GenBank/DDBJ databases">
        <title>WGS of Gossypium arboreum.</title>
        <authorList>
            <person name="Yu D."/>
        </authorList>
    </citation>
    <scope>NUCLEOTIDE SEQUENCE [LARGE SCALE GENOMIC DNA]</scope>
    <source>
        <tissue evidence="2">Leaf</tissue>
    </source>
</reference>
<name>A0ABR0R2V5_GOSAR</name>
<organism evidence="2 3">
    <name type="scientific">Gossypium arboreum</name>
    <name type="common">Tree cotton</name>
    <name type="synonym">Gossypium nanking</name>
    <dbReference type="NCBI Taxonomy" id="29729"/>
    <lineage>
        <taxon>Eukaryota</taxon>
        <taxon>Viridiplantae</taxon>
        <taxon>Streptophyta</taxon>
        <taxon>Embryophyta</taxon>
        <taxon>Tracheophyta</taxon>
        <taxon>Spermatophyta</taxon>
        <taxon>Magnoliopsida</taxon>
        <taxon>eudicotyledons</taxon>
        <taxon>Gunneridae</taxon>
        <taxon>Pentapetalae</taxon>
        <taxon>rosids</taxon>
        <taxon>malvids</taxon>
        <taxon>Malvales</taxon>
        <taxon>Malvaceae</taxon>
        <taxon>Malvoideae</taxon>
        <taxon>Gossypium</taxon>
    </lineage>
</organism>
<evidence type="ECO:0000313" key="3">
    <source>
        <dbReference type="Proteomes" id="UP001358586"/>
    </source>
</evidence>
<keyword evidence="3" id="KW-1185">Reference proteome</keyword>
<dbReference type="Proteomes" id="UP001358586">
    <property type="component" value="Chromosome 1"/>
</dbReference>
<accession>A0ABR0R2V5</accession>
<comment type="caution">
    <text evidence="2">The sequence shown here is derived from an EMBL/GenBank/DDBJ whole genome shotgun (WGS) entry which is preliminary data.</text>
</comment>
<evidence type="ECO:0000256" key="1">
    <source>
        <dbReference type="SAM" id="MobiDB-lite"/>
    </source>
</evidence>
<dbReference type="EMBL" id="JARKNE010000001">
    <property type="protein sequence ID" value="KAK5845892.1"/>
    <property type="molecule type" value="Genomic_DNA"/>
</dbReference>
<feature type="region of interest" description="Disordered" evidence="1">
    <location>
        <begin position="1"/>
        <end position="20"/>
    </location>
</feature>
<gene>
    <name evidence="2" type="ORF">PVK06_002134</name>
</gene>